<keyword evidence="2" id="KW-0813">Transport</keyword>
<dbReference type="Proteomes" id="UP001519535">
    <property type="component" value="Unassembled WGS sequence"/>
</dbReference>
<reference evidence="9 10" key="1">
    <citation type="submission" date="2021-05" db="EMBL/GenBank/DDBJ databases">
        <title>Mycobacterium acidophilum sp. nov., an extremely acid-tolerant member of the genus Mycobacterium.</title>
        <authorList>
            <person name="Xia J."/>
        </authorList>
    </citation>
    <scope>NUCLEOTIDE SEQUENCE [LARGE SCALE GENOMIC DNA]</scope>
    <source>
        <strain evidence="9 10">M1</strain>
    </source>
</reference>
<evidence type="ECO:0000259" key="8">
    <source>
        <dbReference type="PROSITE" id="PS50850"/>
    </source>
</evidence>
<evidence type="ECO:0000256" key="2">
    <source>
        <dbReference type="ARBA" id="ARBA00022448"/>
    </source>
</evidence>
<feature type="transmembrane region" description="Helical" evidence="7">
    <location>
        <begin position="147"/>
        <end position="171"/>
    </location>
</feature>
<dbReference type="Gene3D" id="1.20.1250.20">
    <property type="entry name" value="MFS general substrate transporter like domains"/>
    <property type="match status" value="1"/>
</dbReference>
<evidence type="ECO:0000256" key="4">
    <source>
        <dbReference type="ARBA" id="ARBA00022692"/>
    </source>
</evidence>
<dbReference type="InterPro" id="IPR036259">
    <property type="entry name" value="MFS_trans_sf"/>
</dbReference>
<organism evidence="9 10">
    <name type="scientific">Mycolicibacter acidiphilus</name>
    <dbReference type="NCBI Taxonomy" id="2835306"/>
    <lineage>
        <taxon>Bacteria</taxon>
        <taxon>Bacillati</taxon>
        <taxon>Actinomycetota</taxon>
        <taxon>Actinomycetes</taxon>
        <taxon>Mycobacteriales</taxon>
        <taxon>Mycobacteriaceae</taxon>
        <taxon>Mycolicibacter</taxon>
    </lineage>
</organism>
<dbReference type="InterPro" id="IPR011701">
    <property type="entry name" value="MFS"/>
</dbReference>
<dbReference type="InterPro" id="IPR050171">
    <property type="entry name" value="MFS_Transporters"/>
</dbReference>
<evidence type="ECO:0000256" key="1">
    <source>
        <dbReference type="ARBA" id="ARBA00004651"/>
    </source>
</evidence>
<evidence type="ECO:0000313" key="9">
    <source>
        <dbReference type="EMBL" id="MBS9534658.1"/>
    </source>
</evidence>
<sequence length="414" mass="42692">MHTEMDLVAARAAALPSARRRFMGAGAMGFLAFGVWAPLALVFYTVYRGFSVAGTGAALTVGAGAAAVLSIRPAGVLSDRIGPLRAQSLGAVLQAIGAALTAAPVHSLALPAVVAFIGGAGNNIFFTADTEGIRRVSADTEQCDRMFAQMASARLVSFGLGAGFGGLVLMFERRHPWLWVAGVESCAVVLIAVAVVFWTLRHVDDTWIPYGDTEKCDDDPPSYASVLAETPFMVFVFGQFGVALVTMGLDSVLALYVLAVGLPRWSVPLSTAVACAVAAAVPLVVHRLAKRFGSVPMLMVAALAGAAAFVGYYLSGAVGLTAGVVVLTVASGLFGAADGTGAALGTAVALSFAPRHLSGRHASIHSASWSVGGVLAPMAYTTLFAGHASAPWLFSAGLMLLTFTAYAWVRRLVV</sequence>
<feature type="transmembrane region" description="Helical" evidence="7">
    <location>
        <begin position="392"/>
        <end position="409"/>
    </location>
</feature>
<feature type="transmembrane region" description="Helical" evidence="7">
    <location>
        <begin position="265"/>
        <end position="285"/>
    </location>
</feature>
<dbReference type="SUPFAM" id="SSF103473">
    <property type="entry name" value="MFS general substrate transporter"/>
    <property type="match status" value="1"/>
</dbReference>
<proteinExistence type="predicted"/>
<keyword evidence="5 7" id="KW-1133">Transmembrane helix</keyword>
<evidence type="ECO:0000256" key="3">
    <source>
        <dbReference type="ARBA" id="ARBA00022475"/>
    </source>
</evidence>
<dbReference type="RefSeq" id="WP_214093521.1">
    <property type="nucleotide sequence ID" value="NZ_JAHCLR010000027.1"/>
</dbReference>
<dbReference type="InterPro" id="IPR020846">
    <property type="entry name" value="MFS_dom"/>
</dbReference>
<feature type="transmembrane region" description="Helical" evidence="7">
    <location>
        <begin position="320"/>
        <end position="350"/>
    </location>
</feature>
<feature type="domain" description="Major facilitator superfamily (MFS) profile" evidence="8">
    <location>
        <begin position="231"/>
        <end position="414"/>
    </location>
</feature>
<feature type="transmembrane region" description="Helical" evidence="7">
    <location>
        <begin position="232"/>
        <end position="259"/>
    </location>
</feature>
<feature type="transmembrane region" description="Helical" evidence="7">
    <location>
        <begin position="362"/>
        <end position="380"/>
    </location>
</feature>
<feature type="transmembrane region" description="Helical" evidence="7">
    <location>
        <begin position="21"/>
        <end position="44"/>
    </location>
</feature>
<dbReference type="PANTHER" id="PTHR23517">
    <property type="entry name" value="RESISTANCE PROTEIN MDTM, PUTATIVE-RELATED-RELATED"/>
    <property type="match status" value="1"/>
</dbReference>
<keyword evidence="3" id="KW-1003">Cell membrane</keyword>
<dbReference type="EMBL" id="JAHCLR010000027">
    <property type="protein sequence ID" value="MBS9534658.1"/>
    <property type="molecule type" value="Genomic_DNA"/>
</dbReference>
<evidence type="ECO:0000256" key="7">
    <source>
        <dbReference type="SAM" id="Phobius"/>
    </source>
</evidence>
<dbReference type="PROSITE" id="PS50850">
    <property type="entry name" value="MFS"/>
    <property type="match status" value="1"/>
</dbReference>
<comment type="subcellular location">
    <subcellularLocation>
        <location evidence="1">Cell membrane</location>
        <topology evidence="1">Multi-pass membrane protein</topology>
    </subcellularLocation>
</comment>
<keyword evidence="4 7" id="KW-0812">Transmembrane</keyword>
<feature type="transmembrane region" description="Helical" evidence="7">
    <location>
        <begin position="297"/>
        <end position="314"/>
    </location>
</feature>
<keyword evidence="10" id="KW-1185">Reference proteome</keyword>
<evidence type="ECO:0000313" key="10">
    <source>
        <dbReference type="Proteomes" id="UP001519535"/>
    </source>
</evidence>
<keyword evidence="6 7" id="KW-0472">Membrane</keyword>
<name>A0ABS5RK50_9MYCO</name>
<gene>
    <name evidence="9" type="ORF">KIH27_13780</name>
</gene>
<evidence type="ECO:0000256" key="5">
    <source>
        <dbReference type="ARBA" id="ARBA00022989"/>
    </source>
</evidence>
<feature type="transmembrane region" description="Helical" evidence="7">
    <location>
        <begin position="177"/>
        <end position="200"/>
    </location>
</feature>
<feature type="transmembrane region" description="Helical" evidence="7">
    <location>
        <begin position="108"/>
        <end position="126"/>
    </location>
</feature>
<protein>
    <submittedName>
        <fullName evidence="9">MFS transporter</fullName>
    </submittedName>
</protein>
<feature type="transmembrane region" description="Helical" evidence="7">
    <location>
        <begin position="50"/>
        <end position="71"/>
    </location>
</feature>
<comment type="caution">
    <text evidence="9">The sequence shown here is derived from an EMBL/GenBank/DDBJ whole genome shotgun (WGS) entry which is preliminary data.</text>
</comment>
<accession>A0ABS5RK50</accession>
<evidence type="ECO:0000256" key="6">
    <source>
        <dbReference type="ARBA" id="ARBA00023136"/>
    </source>
</evidence>
<dbReference type="Pfam" id="PF07690">
    <property type="entry name" value="MFS_1"/>
    <property type="match status" value="1"/>
</dbReference>